<keyword evidence="4" id="KW-0547">Nucleotide-binding</keyword>
<evidence type="ECO:0000259" key="11">
    <source>
        <dbReference type="PROSITE" id="PS50893"/>
    </source>
</evidence>
<feature type="transmembrane region" description="Helical" evidence="10">
    <location>
        <begin position="37"/>
        <end position="58"/>
    </location>
</feature>
<dbReference type="InterPro" id="IPR003593">
    <property type="entry name" value="AAA+_ATPase"/>
</dbReference>
<name>A0A3L7J301_9HYPH</name>
<dbReference type="FunFam" id="3.40.50.300:FF:000218">
    <property type="entry name" value="Multidrug ABC transporter ATP-binding protein"/>
    <property type="match status" value="1"/>
</dbReference>
<dbReference type="AlphaFoldDB" id="A0A3L7J301"/>
<accession>A0A3L7J301</accession>
<dbReference type="InterPro" id="IPR036640">
    <property type="entry name" value="ABC1_TM_sf"/>
</dbReference>
<dbReference type="InterPro" id="IPR011527">
    <property type="entry name" value="ABC1_TM_dom"/>
</dbReference>
<evidence type="ECO:0000256" key="2">
    <source>
        <dbReference type="ARBA" id="ARBA00005417"/>
    </source>
</evidence>
<comment type="similarity">
    <text evidence="2">Belongs to the ABC transporter superfamily.</text>
</comment>
<organism evidence="13 14">
    <name type="scientific">Notoacmeibacter ruber</name>
    <dbReference type="NCBI Taxonomy" id="2670375"/>
    <lineage>
        <taxon>Bacteria</taxon>
        <taxon>Pseudomonadati</taxon>
        <taxon>Pseudomonadota</taxon>
        <taxon>Alphaproteobacteria</taxon>
        <taxon>Hyphomicrobiales</taxon>
        <taxon>Notoacmeibacteraceae</taxon>
        <taxon>Notoacmeibacter</taxon>
    </lineage>
</organism>
<dbReference type="SUPFAM" id="SSF52540">
    <property type="entry name" value="P-loop containing nucleoside triphosphate hydrolases"/>
    <property type="match status" value="1"/>
</dbReference>
<evidence type="ECO:0000256" key="3">
    <source>
        <dbReference type="ARBA" id="ARBA00022692"/>
    </source>
</evidence>
<dbReference type="PROSITE" id="PS50893">
    <property type="entry name" value="ABC_TRANSPORTER_2"/>
    <property type="match status" value="1"/>
</dbReference>
<evidence type="ECO:0000256" key="4">
    <source>
        <dbReference type="ARBA" id="ARBA00022741"/>
    </source>
</evidence>
<reference evidence="13 14" key="1">
    <citation type="submission" date="2018-10" db="EMBL/GenBank/DDBJ databases">
        <title>Notoacmeibacter sp. M2BS9Y-3-1, whole genome shotgun sequence.</title>
        <authorList>
            <person name="Tuo L."/>
        </authorList>
    </citation>
    <scope>NUCLEOTIDE SEQUENCE [LARGE SCALE GENOMIC DNA]</scope>
    <source>
        <strain evidence="13 14">M2BS9Y-3-1</strain>
    </source>
</reference>
<evidence type="ECO:0000256" key="1">
    <source>
        <dbReference type="ARBA" id="ARBA00004651"/>
    </source>
</evidence>
<dbReference type="InterPro" id="IPR017871">
    <property type="entry name" value="ABC_transporter-like_CS"/>
</dbReference>
<dbReference type="SUPFAM" id="SSF90123">
    <property type="entry name" value="ABC transporter transmembrane region"/>
    <property type="match status" value="1"/>
</dbReference>
<dbReference type="RefSeq" id="WP_121646785.1">
    <property type="nucleotide sequence ID" value="NZ_RCWN01000003.1"/>
</dbReference>
<keyword evidence="7 10" id="KW-0472">Membrane</keyword>
<keyword evidence="3 10" id="KW-0812">Transmembrane</keyword>
<evidence type="ECO:0000259" key="12">
    <source>
        <dbReference type="PROSITE" id="PS50929"/>
    </source>
</evidence>
<dbReference type="Gene3D" id="1.20.1560.10">
    <property type="entry name" value="ABC transporter type 1, transmembrane domain"/>
    <property type="match status" value="1"/>
</dbReference>
<proteinExistence type="inferred from homology"/>
<keyword evidence="14" id="KW-1185">Reference proteome</keyword>
<dbReference type="Proteomes" id="UP000281094">
    <property type="component" value="Unassembled WGS sequence"/>
</dbReference>
<feature type="region of interest" description="Disordered" evidence="9">
    <location>
        <begin position="596"/>
        <end position="621"/>
    </location>
</feature>
<dbReference type="Gene3D" id="3.40.50.300">
    <property type="entry name" value="P-loop containing nucleotide triphosphate hydrolases"/>
    <property type="match status" value="1"/>
</dbReference>
<gene>
    <name evidence="13" type="ORF">D8780_15555</name>
</gene>
<feature type="transmembrane region" description="Helical" evidence="10">
    <location>
        <begin position="70"/>
        <end position="91"/>
    </location>
</feature>
<dbReference type="InterPro" id="IPR027417">
    <property type="entry name" value="P-loop_NTPase"/>
</dbReference>
<dbReference type="InterPro" id="IPR003439">
    <property type="entry name" value="ABC_transporter-like_ATP-bd"/>
</dbReference>
<dbReference type="GO" id="GO:0005524">
    <property type="term" value="F:ATP binding"/>
    <property type="evidence" value="ECO:0007669"/>
    <property type="project" value="UniProtKB-KW"/>
</dbReference>
<evidence type="ECO:0000313" key="14">
    <source>
        <dbReference type="Proteomes" id="UP000281094"/>
    </source>
</evidence>
<dbReference type="InterPro" id="IPR039421">
    <property type="entry name" value="Type_1_exporter"/>
</dbReference>
<dbReference type="SMART" id="SM00382">
    <property type="entry name" value="AAA"/>
    <property type="match status" value="1"/>
</dbReference>
<dbReference type="GO" id="GO:0005886">
    <property type="term" value="C:plasma membrane"/>
    <property type="evidence" value="ECO:0007669"/>
    <property type="project" value="UniProtKB-SubCell"/>
</dbReference>
<dbReference type="GO" id="GO:0016887">
    <property type="term" value="F:ATP hydrolysis activity"/>
    <property type="evidence" value="ECO:0007669"/>
    <property type="project" value="InterPro"/>
</dbReference>
<dbReference type="CDD" id="cd18552">
    <property type="entry name" value="ABC_6TM_MsbA_like"/>
    <property type="match status" value="1"/>
</dbReference>
<keyword evidence="6 10" id="KW-1133">Transmembrane helix</keyword>
<dbReference type="PROSITE" id="PS00211">
    <property type="entry name" value="ABC_TRANSPORTER_1"/>
    <property type="match status" value="1"/>
</dbReference>
<evidence type="ECO:0000256" key="9">
    <source>
        <dbReference type="SAM" id="MobiDB-lite"/>
    </source>
</evidence>
<evidence type="ECO:0000256" key="8">
    <source>
        <dbReference type="ARBA" id="ARBA00024725"/>
    </source>
</evidence>
<dbReference type="PANTHER" id="PTHR43394">
    <property type="entry name" value="ATP-DEPENDENT PERMEASE MDL1, MITOCHONDRIAL"/>
    <property type="match status" value="1"/>
</dbReference>
<evidence type="ECO:0000256" key="5">
    <source>
        <dbReference type="ARBA" id="ARBA00022840"/>
    </source>
</evidence>
<dbReference type="PROSITE" id="PS50929">
    <property type="entry name" value="ABC_TM1F"/>
    <property type="match status" value="1"/>
</dbReference>
<dbReference type="Pfam" id="PF00664">
    <property type="entry name" value="ABC_membrane"/>
    <property type="match status" value="1"/>
</dbReference>
<protein>
    <submittedName>
        <fullName evidence="13">ABC transporter ATP-binding protein</fullName>
    </submittedName>
</protein>
<feature type="domain" description="ABC transmembrane type-1" evidence="12">
    <location>
        <begin position="38"/>
        <end position="318"/>
    </location>
</feature>
<evidence type="ECO:0000256" key="7">
    <source>
        <dbReference type="ARBA" id="ARBA00023136"/>
    </source>
</evidence>
<comment type="function">
    <text evidence="8">Part of an ABC transporter complex. Transmembrane domains (TMD) form a pore in the inner membrane and the ATP-binding domain (NBD) is responsible for energy generation.</text>
</comment>
<feature type="domain" description="ABC transporter" evidence="11">
    <location>
        <begin position="353"/>
        <end position="588"/>
    </location>
</feature>
<comment type="caution">
    <text evidence="13">The sequence shown here is derived from an EMBL/GenBank/DDBJ whole genome shotgun (WGS) entry which is preliminary data.</text>
</comment>
<evidence type="ECO:0000313" key="13">
    <source>
        <dbReference type="EMBL" id="RLQ84996.1"/>
    </source>
</evidence>
<dbReference type="Pfam" id="PF00005">
    <property type="entry name" value="ABC_tran"/>
    <property type="match status" value="1"/>
</dbReference>
<sequence>MRIALIPKLIRELRKKADQSIVARLVKENFKEHRVNYFLAMISMLVVSGMTAATALIVKNLLEATDDATRMLTIAGVVCAIFIVKGVAGYMQIFMMSKAGFAIVASQRRRIYDALLAQGVSFYDRKKSSDLVARVSRGTDAIRGVIDTLITTYIRDLTSVIGLTAVMIYQLPWVSLLILALGPITVFAIRRILKRVDALSSEELQGYSRIVELIQETAAGINVVKAFSLENQMRRDMHDAVTDVESKQNSLIRLQAATSPIVETLTGVAIASVFMFVSLRSSLGDTASAGQLVSFITALLLVYTPARRIARSRVQLHSRLNMVRRLYDVIDTPLSIQEAEEPKNIALDGAGEVRFENVRFTYGKSKKAALKDLSLVFPSGKFTAIVGPSGSGKSTIINLILRLYDPAKGNVLIDNLPLREASFASLRAMVSYVSQDVFLFADTVERNITAGRQDFTRKQVINAAKAADAHGFIMEMKNGYETVLHDKGSNLSGGQRQRLAIARAIIRQSRILILDEATSSLDAYSEEAIKNAIDELSHNRTTIVVAHRLSTIMKADKVVVIVDGQVAESGSPSELLLGRGVFRELYDKQDLSIDPFEENGFPADDDGVGENGRYDPTLSSH</sequence>
<dbReference type="PANTHER" id="PTHR43394:SF1">
    <property type="entry name" value="ATP-BINDING CASSETTE SUB-FAMILY B MEMBER 10, MITOCHONDRIAL"/>
    <property type="match status" value="1"/>
</dbReference>
<dbReference type="EMBL" id="RCWN01000003">
    <property type="protein sequence ID" value="RLQ84996.1"/>
    <property type="molecule type" value="Genomic_DNA"/>
</dbReference>
<keyword evidence="5 13" id="KW-0067">ATP-binding</keyword>
<dbReference type="GO" id="GO:0015421">
    <property type="term" value="F:ABC-type oligopeptide transporter activity"/>
    <property type="evidence" value="ECO:0007669"/>
    <property type="project" value="TreeGrafter"/>
</dbReference>
<evidence type="ECO:0000256" key="10">
    <source>
        <dbReference type="SAM" id="Phobius"/>
    </source>
</evidence>
<comment type="subcellular location">
    <subcellularLocation>
        <location evidence="1">Cell membrane</location>
        <topology evidence="1">Multi-pass membrane protein</topology>
    </subcellularLocation>
</comment>
<evidence type="ECO:0000256" key="6">
    <source>
        <dbReference type="ARBA" id="ARBA00022989"/>
    </source>
</evidence>
<feature type="transmembrane region" description="Helical" evidence="10">
    <location>
        <begin position="167"/>
        <end position="189"/>
    </location>
</feature>